<evidence type="ECO:0000256" key="2">
    <source>
        <dbReference type="ARBA" id="ARBA00022475"/>
    </source>
</evidence>
<dbReference type="EMBL" id="JBEZFP010000113">
    <property type="protein sequence ID" value="MEU8138180.1"/>
    <property type="molecule type" value="Genomic_DNA"/>
</dbReference>
<evidence type="ECO:0000259" key="7">
    <source>
        <dbReference type="Pfam" id="PF12696"/>
    </source>
</evidence>
<dbReference type="Pfam" id="PF12696">
    <property type="entry name" value="TraG-D_C"/>
    <property type="match status" value="1"/>
</dbReference>
<organism evidence="8 9">
    <name type="scientific">Streptodolium elevatio</name>
    <dbReference type="NCBI Taxonomy" id="3157996"/>
    <lineage>
        <taxon>Bacteria</taxon>
        <taxon>Bacillati</taxon>
        <taxon>Actinomycetota</taxon>
        <taxon>Actinomycetes</taxon>
        <taxon>Kitasatosporales</taxon>
        <taxon>Streptomycetaceae</taxon>
        <taxon>Streptodolium</taxon>
    </lineage>
</organism>
<dbReference type="InterPro" id="IPR027417">
    <property type="entry name" value="P-loop_NTPase"/>
</dbReference>
<dbReference type="SUPFAM" id="SSF52540">
    <property type="entry name" value="P-loop containing nucleoside triphosphate hydrolases"/>
    <property type="match status" value="1"/>
</dbReference>
<dbReference type="InterPro" id="IPR051539">
    <property type="entry name" value="T4SS-coupling_protein"/>
</dbReference>
<feature type="transmembrane region" description="Helical" evidence="6">
    <location>
        <begin position="42"/>
        <end position="62"/>
    </location>
</feature>
<keyword evidence="4 6" id="KW-1133">Transmembrane helix</keyword>
<evidence type="ECO:0000313" key="9">
    <source>
        <dbReference type="Proteomes" id="UP001551482"/>
    </source>
</evidence>
<dbReference type="RefSeq" id="WP_358361144.1">
    <property type="nucleotide sequence ID" value="NZ_JBEZFP010000113.1"/>
</dbReference>
<dbReference type="Gene3D" id="3.40.50.300">
    <property type="entry name" value="P-loop containing nucleotide triphosphate hydrolases"/>
    <property type="match status" value="1"/>
</dbReference>
<evidence type="ECO:0000256" key="5">
    <source>
        <dbReference type="ARBA" id="ARBA00023136"/>
    </source>
</evidence>
<evidence type="ECO:0000256" key="4">
    <source>
        <dbReference type="ARBA" id="ARBA00022989"/>
    </source>
</evidence>
<feature type="transmembrane region" description="Helical" evidence="6">
    <location>
        <begin position="12"/>
        <end position="36"/>
    </location>
</feature>
<dbReference type="PANTHER" id="PTHR37937">
    <property type="entry name" value="CONJUGATIVE TRANSFER: DNA TRANSPORT"/>
    <property type="match status" value="1"/>
</dbReference>
<keyword evidence="2" id="KW-1003">Cell membrane</keyword>
<comment type="subcellular location">
    <subcellularLocation>
        <location evidence="1">Cell membrane</location>
        <topology evidence="1">Multi-pass membrane protein</topology>
    </subcellularLocation>
</comment>
<name>A0ABV3DR05_9ACTN</name>
<accession>A0ABV3DR05</accession>
<evidence type="ECO:0000256" key="3">
    <source>
        <dbReference type="ARBA" id="ARBA00022692"/>
    </source>
</evidence>
<dbReference type="PANTHER" id="PTHR37937:SF1">
    <property type="entry name" value="CONJUGATIVE TRANSFER: DNA TRANSPORT"/>
    <property type="match status" value="1"/>
</dbReference>
<comment type="caution">
    <text evidence="8">The sequence shown here is derived from an EMBL/GenBank/DDBJ whole genome shotgun (WGS) entry which is preliminary data.</text>
</comment>
<gene>
    <name evidence="8" type="ORF">AB0C36_32315</name>
</gene>
<dbReference type="Proteomes" id="UP001551482">
    <property type="component" value="Unassembled WGS sequence"/>
</dbReference>
<evidence type="ECO:0000256" key="6">
    <source>
        <dbReference type="SAM" id="Phobius"/>
    </source>
</evidence>
<feature type="transmembrane region" description="Helical" evidence="6">
    <location>
        <begin position="236"/>
        <end position="258"/>
    </location>
</feature>
<evidence type="ECO:0000313" key="8">
    <source>
        <dbReference type="EMBL" id="MEU8138180.1"/>
    </source>
</evidence>
<keyword evidence="3 6" id="KW-0812">Transmembrane</keyword>
<feature type="domain" description="TraD/TraG TraM recognition site" evidence="7">
    <location>
        <begin position="381"/>
        <end position="501"/>
    </location>
</feature>
<evidence type="ECO:0000256" key="1">
    <source>
        <dbReference type="ARBA" id="ARBA00004651"/>
    </source>
</evidence>
<keyword evidence="5 6" id="KW-0472">Membrane</keyword>
<keyword evidence="9" id="KW-1185">Reference proteome</keyword>
<proteinExistence type="predicted"/>
<reference evidence="8 9" key="1">
    <citation type="submission" date="2024-06" db="EMBL/GenBank/DDBJ databases">
        <title>The Natural Products Discovery Center: Release of the First 8490 Sequenced Strains for Exploring Actinobacteria Biosynthetic Diversity.</title>
        <authorList>
            <person name="Kalkreuter E."/>
            <person name="Kautsar S.A."/>
            <person name="Yang D."/>
            <person name="Bader C.D."/>
            <person name="Teijaro C.N."/>
            <person name="Fluegel L."/>
            <person name="Davis C.M."/>
            <person name="Simpson J.R."/>
            <person name="Lauterbach L."/>
            <person name="Steele A.D."/>
            <person name="Gui C."/>
            <person name="Meng S."/>
            <person name="Li G."/>
            <person name="Viehrig K."/>
            <person name="Ye F."/>
            <person name="Su P."/>
            <person name="Kiefer A.F."/>
            <person name="Nichols A."/>
            <person name="Cepeda A.J."/>
            <person name="Yan W."/>
            <person name="Fan B."/>
            <person name="Jiang Y."/>
            <person name="Adhikari A."/>
            <person name="Zheng C.-J."/>
            <person name="Schuster L."/>
            <person name="Cowan T.M."/>
            <person name="Smanski M.J."/>
            <person name="Chevrette M.G."/>
            <person name="De Carvalho L.P.S."/>
            <person name="Shen B."/>
        </authorList>
    </citation>
    <scope>NUCLEOTIDE SEQUENCE [LARGE SCALE GENOMIC DNA]</scope>
    <source>
        <strain evidence="8 9">NPDC048946</strain>
    </source>
</reference>
<dbReference type="CDD" id="cd01127">
    <property type="entry name" value="TrwB_TraG_TraD_VirD4"/>
    <property type="match status" value="1"/>
</dbReference>
<protein>
    <submittedName>
        <fullName evidence="8">TraM recognition domain-containing protein</fullName>
    </submittedName>
</protein>
<sequence length="546" mass="57848">MPATLRRRGPSPYGSTAVLALLASVGLVGVIATVAWRFGVPAAVTAVAAIGTPTAVCALVLVRRRRRRPTIDRTARHLAGPRDLPAASARGAAAAAARLGARTSVPGVRIGRSVRGGRDVWASWEDMHMDIWGPRTGKTTTRAIPAVVEAPGAVVVTSNKRDIVDATRGVRERRGPVWVFDPQNQANEPASWWWDPLTFVGSSVVRATIAASLFAGANRGAHVRSDGYFEPAGQDLFAAVLLAASEAGLPVTAVLTWLRRPTDDTPARILRDAGHDVVAASVEAVSAGPVTQRAGVYGVASQIAAPLTAPEIARWVTPGEGRPRPQFRHTDFGAHDNGTIYLLSEETHKVAAPLILTLTTALAYQFEGRAIESSGGRLAVPAVFVLDEAANVCPWPELPSLYTHYGSRGIVMMTILQSWAQGVAVWGQTGMAAMWGAANVRVYGGGSADTGFLGDLAGMSPDFEPATHQVSWSAFDPFSRAATRSSRSEPVLDAAVLGSMPRGRAWAQVGGSAPILLRTVPWWEGPYADRIRDSIARYAPHPETGT</sequence>
<dbReference type="InterPro" id="IPR032689">
    <property type="entry name" value="TraG-D_C"/>
</dbReference>